<dbReference type="AlphaFoldDB" id="A0A9E2L4Q7"/>
<comment type="caution">
    <text evidence="2">The sequence shown here is derived from an EMBL/GenBank/DDBJ whole genome shotgun (WGS) entry which is preliminary data.</text>
</comment>
<keyword evidence="1" id="KW-1133">Transmembrane helix</keyword>
<dbReference type="InterPro" id="IPR024294">
    <property type="entry name" value="DUF3810"/>
</dbReference>
<evidence type="ECO:0000313" key="2">
    <source>
        <dbReference type="EMBL" id="MBU3852481.1"/>
    </source>
</evidence>
<evidence type="ECO:0000256" key="1">
    <source>
        <dbReference type="SAM" id="Phobius"/>
    </source>
</evidence>
<feature type="transmembrane region" description="Helical" evidence="1">
    <location>
        <begin position="69"/>
        <end position="86"/>
    </location>
</feature>
<gene>
    <name evidence="2" type="ORF">H9789_01380</name>
</gene>
<dbReference type="Proteomes" id="UP000823865">
    <property type="component" value="Unassembled WGS sequence"/>
</dbReference>
<organism evidence="2 3">
    <name type="scientific">Candidatus Paraprevotella stercoravium</name>
    <dbReference type="NCBI Taxonomy" id="2838725"/>
    <lineage>
        <taxon>Bacteria</taxon>
        <taxon>Pseudomonadati</taxon>
        <taxon>Bacteroidota</taxon>
        <taxon>Bacteroidia</taxon>
        <taxon>Bacteroidales</taxon>
        <taxon>Prevotellaceae</taxon>
        <taxon>Paraprevotella</taxon>
    </lineage>
</organism>
<reference evidence="2" key="2">
    <citation type="submission" date="2021-04" db="EMBL/GenBank/DDBJ databases">
        <authorList>
            <person name="Gilroy R."/>
        </authorList>
    </citation>
    <scope>NUCLEOTIDE SEQUENCE</scope>
    <source>
        <strain evidence="2">G3-2149</strain>
    </source>
</reference>
<keyword evidence="1" id="KW-0472">Membrane</keyword>
<dbReference type="Pfam" id="PF12725">
    <property type="entry name" value="DUF3810"/>
    <property type="match status" value="1"/>
</dbReference>
<proteinExistence type="predicted"/>
<name>A0A9E2L4Q7_9BACT</name>
<sequence length="336" mass="39552">MSRMNHAVGEFYATRLYPKISYFLSHLASISRFSLEELVVCLFVLLLLFRLLKLRKHNWKKQIRSCIEILLWITVWFYWGWGINYFRHSFYQRMMLTPVAYEDSVFQSFLHDYTEALNQSYISFDRHPDTKLWEKEIRNIYHTIPSQASLCLPQEHFIPKKLAFNTLYSQVGVLGFMGPFFCEMQVNEDLLPSQYPFTYAHELAHLLSISSEAEANYWAYKVCTASKNPSVRFSGYLGILPYVMNQAYGCLDNEQYHIWVTGIRPEILALAEQEHLYWKEKYSPWIGKIQNILYESFLKGNQISNGQKNYGQVLSLIISEREQLAFSLNSSSKPIK</sequence>
<dbReference type="EMBL" id="JAHLFU010000024">
    <property type="protein sequence ID" value="MBU3852481.1"/>
    <property type="molecule type" value="Genomic_DNA"/>
</dbReference>
<accession>A0A9E2L4Q7</accession>
<keyword evidence="1" id="KW-0812">Transmembrane</keyword>
<feature type="transmembrane region" description="Helical" evidence="1">
    <location>
        <begin position="20"/>
        <end position="49"/>
    </location>
</feature>
<protein>
    <submittedName>
        <fullName evidence="2">DUF3810 domain-containing protein</fullName>
    </submittedName>
</protein>
<evidence type="ECO:0000313" key="3">
    <source>
        <dbReference type="Proteomes" id="UP000823865"/>
    </source>
</evidence>
<reference evidence="2" key="1">
    <citation type="journal article" date="2021" name="PeerJ">
        <title>Extensive microbial diversity within the chicken gut microbiome revealed by metagenomics and culture.</title>
        <authorList>
            <person name="Gilroy R."/>
            <person name="Ravi A."/>
            <person name="Getino M."/>
            <person name="Pursley I."/>
            <person name="Horton D.L."/>
            <person name="Alikhan N.F."/>
            <person name="Baker D."/>
            <person name="Gharbi K."/>
            <person name="Hall N."/>
            <person name="Watson M."/>
            <person name="Adriaenssens E.M."/>
            <person name="Foster-Nyarko E."/>
            <person name="Jarju S."/>
            <person name="Secka A."/>
            <person name="Antonio M."/>
            <person name="Oren A."/>
            <person name="Chaudhuri R.R."/>
            <person name="La Ragione R."/>
            <person name="Hildebrand F."/>
            <person name="Pallen M.J."/>
        </authorList>
    </citation>
    <scope>NUCLEOTIDE SEQUENCE</scope>
    <source>
        <strain evidence="2">G3-2149</strain>
    </source>
</reference>